<proteinExistence type="predicted"/>
<organism evidence="1 2">
    <name type="scientific">Ditylenchus dipsaci</name>
    <dbReference type="NCBI Taxonomy" id="166011"/>
    <lineage>
        <taxon>Eukaryota</taxon>
        <taxon>Metazoa</taxon>
        <taxon>Ecdysozoa</taxon>
        <taxon>Nematoda</taxon>
        <taxon>Chromadorea</taxon>
        <taxon>Rhabditida</taxon>
        <taxon>Tylenchina</taxon>
        <taxon>Tylenchomorpha</taxon>
        <taxon>Sphaerularioidea</taxon>
        <taxon>Anguinidae</taxon>
        <taxon>Anguininae</taxon>
        <taxon>Ditylenchus</taxon>
    </lineage>
</organism>
<reference evidence="2" key="1">
    <citation type="submission" date="2022-11" db="UniProtKB">
        <authorList>
            <consortium name="WormBaseParasite"/>
        </authorList>
    </citation>
    <scope>IDENTIFICATION</scope>
</reference>
<sequence length="61" mass="7075">MANLELRKKVLLGDPVLTTHPKDKSHKLCVYSRLGDFLNYNVQSGRYFTEIALNYTTRTLM</sequence>
<protein>
    <submittedName>
        <fullName evidence="2">Uncharacterized protein</fullName>
    </submittedName>
</protein>
<dbReference type="Proteomes" id="UP000887574">
    <property type="component" value="Unplaced"/>
</dbReference>
<dbReference type="WBParaSite" id="jg11869">
    <property type="protein sequence ID" value="jg11869"/>
    <property type="gene ID" value="jg11869"/>
</dbReference>
<evidence type="ECO:0000313" key="1">
    <source>
        <dbReference type="Proteomes" id="UP000887574"/>
    </source>
</evidence>
<accession>A0A915CT59</accession>
<evidence type="ECO:0000313" key="2">
    <source>
        <dbReference type="WBParaSite" id="jg11869"/>
    </source>
</evidence>
<dbReference type="AlphaFoldDB" id="A0A915CT59"/>
<name>A0A915CT59_9BILA</name>
<keyword evidence="1" id="KW-1185">Reference proteome</keyword>